<comment type="caution">
    <text evidence="2">The sequence shown here is derived from an EMBL/GenBank/DDBJ whole genome shotgun (WGS) entry which is preliminary data.</text>
</comment>
<protein>
    <submittedName>
        <fullName evidence="2">Autophagy protein 6</fullName>
    </submittedName>
</protein>
<feature type="compositionally biased region" description="Polar residues" evidence="1">
    <location>
        <begin position="67"/>
        <end position="80"/>
    </location>
</feature>
<evidence type="ECO:0000256" key="1">
    <source>
        <dbReference type="SAM" id="MobiDB-lite"/>
    </source>
</evidence>
<proteinExistence type="predicted"/>
<evidence type="ECO:0000313" key="2">
    <source>
        <dbReference type="EMBL" id="ETO07952.1"/>
    </source>
</evidence>
<dbReference type="EMBL" id="ASPP01025518">
    <property type="protein sequence ID" value="ETO07952.1"/>
    <property type="molecule type" value="Genomic_DNA"/>
</dbReference>
<sequence length="140" mass="16462">MINKEEETKQHLHMIHTHKDCSREWQITASQKHNHTQRHSNNNSNNNNNNNNNATITNSCELKKDTNSSGTSPQANSNVDNDNHMDAMDEEYIDRNYLMTMSVNSKDLNDRYDHSHDSYYQIANKYHDINQLHNLTKYIN</sequence>
<dbReference type="AlphaFoldDB" id="X6M3B1"/>
<name>X6M3B1_RETFI</name>
<feature type="region of interest" description="Disordered" evidence="1">
    <location>
        <begin position="30"/>
        <end position="84"/>
    </location>
</feature>
<keyword evidence="3" id="KW-1185">Reference proteome</keyword>
<accession>X6M3B1</accession>
<feature type="compositionally biased region" description="Low complexity" evidence="1">
    <location>
        <begin position="40"/>
        <end position="53"/>
    </location>
</feature>
<evidence type="ECO:0000313" key="3">
    <source>
        <dbReference type="Proteomes" id="UP000023152"/>
    </source>
</evidence>
<reference evidence="2 3" key="1">
    <citation type="journal article" date="2013" name="Curr. Biol.">
        <title>The Genome of the Foraminiferan Reticulomyxa filosa.</title>
        <authorList>
            <person name="Glockner G."/>
            <person name="Hulsmann N."/>
            <person name="Schleicher M."/>
            <person name="Noegel A.A."/>
            <person name="Eichinger L."/>
            <person name="Gallinger C."/>
            <person name="Pawlowski J."/>
            <person name="Sierra R."/>
            <person name="Euteneuer U."/>
            <person name="Pillet L."/>
            <person name="Moustafa A."/>
            <person name="Platzer M."/>
            <person name="Groth M."/>
            <person name="Szafranski K."/>
            <person name="Schliwa M."/>
        </authorList>
    </citation>
    <scope>NUCLEOTIDE SEQUENCE [LARGE SCALE GENOMIC DNA]</scope>
</reference>
<gene>
    <name evidence="2" type="ORF">RFI_29437</name>
</gene>
<dbReference type="Proteomes" id="UP000023152">
    <property type="component" value="Unassembled WGS sequence"/>
</dbReference>
<organism evidence="2 3">
    <name type="scientific">Reticulomyxa filosa</name>
    <dbReference type="NCBI Taxonomy" id="46433"/>
    <lineage>
        <taxon>Eukaryota</taxon>
        <taxon>Sar</taxon>
        <taxon>Rhizaria</taxon>
        <taxon>Retaria</taxon>
        <taxon>Foraminifera</taxon>
        <taxon>Monothalamids</taxon>
        <taxon>Reticulomyxidae</taxon>
        <taxon>Reticulomyxa</taxon>
    </lineage>
</organism>